<comment type="similarity">
    <text evidence="9">Belongs to the carbohydrate kinase PfkB family. Ribokinase subfamily.</text>
</comment>
<dbReference type="GO" id="GO:0019303">
    <property type="term" value="P:D-ribose catabolic process"/>
    <property type="evidence" value="ECO:0007669"/>
    <property type="project" value="UniProtKB-UniRule"/>
</dbReference>
<evidence type="ECO:0000256" key="7">
    <source>
        <dbReference type="ARBA" id="ARBA00022958"/>
    </source>
</evidence>
<keyword evidence="3 9" id="KW-0547">Nucleotide-binding</keyword>
<evidence type="ECO:0000256" key="6">
    <source>
        <dbReference type="ARBA" id="ARBA00022842"/>
    </source>
</evidence>
<comment type="caution">
    <text evidence="11">The sequence shown here is derived from an EMBL/GenBank/DDBJ whole genome shotgun (WGS) entry which is preliminary data.</text>
</comment>
<feature type="binding site" evidence="9">
    <location>
        <begin position="12"/>
        <end position="14"/>
    </location>
    <ligand>
        <name>substrate</name>
    </ligand>
</feature>
<organism evidence="11 12">
    <name type="scientific">Myceligenerans xiligouense</name>
    <dbReference type="NCBI Taxonomy" id="253184"/>
    <lineage>
        <taxon>Bacteria</taxon>
        <taxon>Bacillati</taxon>
        <taxon>Actinomycetota</taxon>
        <taxon>Actinomycetes</taxon>
        <taxon>Micrococcales</taxon>
        <taxon>Promicromonosporaceae</taxon>
        <taxon>Myceligenerans</taxon>
    </lineage>
</organism>
<feature type="binding site" evidence="9">
    <location>
        <position position="256"/>
    </location>
    <ligand>
        <name>K(+)</name>
        <dbReference type="ChEBI" id="CHEBI:29103"/>
    </ligand>
</feature>
<dbReference type="GO" id="GO:0046872">
    <property type="term" value="F:metal ion binding"/>
    <property type="evidence" value="ECO:0007669"/>
    <property type="project" value="UniProtKB-KW"/>
</dbReference>
<feature type="binding site" evidence="9">
    <location>
        <position position="293"/>
    </location>
    <ligand>
        <name>K(+)</name>
        <dbReference type="ChEBI" id="CHEBI:29103"/>
    </ligand>
</feature>
<dbReference type="SUPFAM" id="SSF53613">
    <property type="entry name" value="Ribokinase-like"/>
    <property type="match status" value="1"/>
</dbReference>
<dbReference type="OrthoDB" id="9775849at2"/>
<dbReference type="PRINTS" id="PR00990">
    <property type="entry name" value="RIBOKINASE"/>
</dbReference>
<protein>
    <recommendedName>
        <fullName evidence="9">Ribokinase</fullName>
        <shortName evidence="9">RK</shortName>
        <ecNumber evidence="9">2.7.1.15</ecNumber>
    </recommendedName>
</protein>
<evidence type="ECO:0000256" key="8">
    <source>
        <dbReference type="ARBA" id="ARBA00023277"/>
    </source>
</evidence>
<dbReference type="InterPro" id="IPR011877">
    <property type="entry name" value="Ribokinase"/>
</dbReference>
<keyword evidence="2 9" id="KW-0479">Metal-binding</keyword>
<feature type="binding site" evidence="9">
    <location>
        <position position="260"/>
    </location>
    <ligand>
        <name>substrate</name>
    </ligand>
</feature>
<name>A0A3N4YQT9_9MICO</name>
<evidence type="ECO:0000259" key="10">
    <source>
        <dbReference type="Pfam" id="PF00294"/>
    </source>
</evidence>
<feature type="binding site" evidence="9">
    <location>
        <begin position="259"/>
        <end position="260"/>
    </location>
    <ligand>
        <name>ATP</name>
        <dbReference type="ChEBI" id="CHEBI:30616"/>
    </ligand>
</feature>
<dbReference type="PANTHER" id="PTHR10584">
    <property type="entry name" value="SUGAR KINASE"/>
    <property type="match status" value="1"/>
</dbReference>
<feature type="active site" description="Proton acceptor" evidence="9">
    <location>
        <position position="260"/>
    </location>
</feature>
<feature type="binding site" evidence="9">
    <location>
        <begin position="227"/>
        <end position="232"/>
    </location>
    <ligand>
        <name>ATP</name>
        <dbReference type="ChEBI" id="CHEBI:30616"/>
    </ligand>
</feature>
<keyword evidence="6 9" id="KW-0460">Magnesium</keyword>
<evidence type="ECO:0000256" key="4">
    <source>
        <dbReference type="ARBA" id="ARBA00022777"/>
    </source>
</evidence>
<dbReference type="InterPro" id="IPR002139">
    <property type="entry name" value="Ribo/fructo_kinase"/>
</dbReference>
<dbReference type="Proteomes" id="UP000280501">
    <property type="component" value="Unassembled WGS sequence"/>
</dbReference>
<comment type="pathway">
    <text evidence="9">Carbohydrate metabolism; D-ribose degradation; D-ribose 5-phosphate from beta-D-ribopyranose: step 2/2.</text>
</comment>
<comment type="function">
    <text evidence="9">Catalyzes the phosphorylation of ribose at O-5 in a reaction requiring ATP and magnesium. The resulting D-ribose-5-phosphate can then be used either for sythesis of nucleotides, histidine, and tryptophan, or as a component of the pentose phosphate pathway.</text>
</comment>
<dbReference type="InterPro" id="IPR011611">
    <property type="entry name" value="PfkB_dom"/>
</dbReference>
<dbReference type="EC" id="2.7.1.15" evidence="9"/>
<feature type="binding site" evidence="9">
    <location>
        <position position="254"/>
    </location>
    <ligand>
        <name>K(+)</name>
        <dbReference type="ChEBI" id="CHEBI:29103"/>
    </ligand>
</feature>
<dbReference type="GO" id="GO:0004747">
    <property type="term" value="F:ribokinase activity"/>
    <property type="evidence" value="ECO:0007669"/>
    <property type="project" value="UniProtKB-UniRule"/>
</dbReference>
<feature type="binding site" evidence="9">
    <location>
        <position position="290"/>
    </location>
    <ligand>
        <name>K(+)</name>
        <dbReference type="ChEBI" id="CHEBI:29103"/>
    </ligand>
</feature>
<feature type="binding site" evidence="9">
    <location>
        <position position="295"/>
    </location>
    <ligand>
        <name>K(+)</name>
        <dbReference type="ChEBI" id="CHEBI:29103"/>
    </ligand>
</feature>
<comment type="catalytic activity">
    <reaction evidence="9">
        <text>D-ribose + ATP = D-ribose 5-phosphate + ADP + H(+)</text>
        <dbReference type="Rhea" id="RHEA:13697"/>
        <dbReference type="ChEBI" id="CHEBI:15378"/>
        <dbReference type="ChEBI" id="CHEBI:30616"/>
        <dbReference type="ChEBI" id="CHEBI:47013"/>
        <dbReference type="ChEBI" id="CHEBI:78346"/>
        <dbReference type="ChEBI" id="CHEBI:456216"/>
        <dbReference type="EC" id="2.7.1.15"/>
    </reaction>
</comment>
<evidence type="ECO:0000313" key="12">
    <source>
        <dbReference type="Proteomes" id="UP000280501"/>
    </source>
</evidence>
<evidence type="ECO:0000256" key="9">
    <source>
        <dbReference type="HAMAP-Rule" id="MF_01987"/>
    </source>
</evidence>
<feature type="binding site" evidence="9">
    <location>
        <position position="139"/>
    </location>
    <ligand>
        <name>substrate</name>
    </ligand>
</feature>
<evidence type="ECO:0000256" key="5">
    <source>
        <dbReference type="ARBA" id="ARBA00022840"/>
    </source>
</evidence>
<keyword evidence="4 9" id="KW-0418">Kinase</keyword>
<keyword evidence="5 9" id="KW-0067">ATP-binding</keyword>
<evidence type="ECO:0000313" key="11">
    <source>
        <dbReference type="EMBL" id="RPF23399.1"/>
    </source>
</evidence>
<comment type="subcellular location">
    <subcellularLocation>
        <location evidence="9">Cytoplasm</location>
    </subcellularLocation>
</comment>
<evidence type="ECO:0000256" key="1">
    <source>
        <dbReference type="ARBA" id="ARBA00022679"/>
    </source>
</evidence>
<dbReference type="AlphaFoldDB" id="A0A3N4YQT9"/>
<keyword evidence="8 9" id="KW-0119">Carbohydrate metabolism</keyword>
<accession>A0A3N4YQT9</accession>
<gene>
    <name evidence="9" type="primary">rbsK</name>
    <name evidence="11" type="ORF">EDD34_4086</name>
</gene>
<evidence type="ECO:0000256" key="3">
    <source>
        <dbReference type="ARBA" id="ARBA00022741"/>
    </source>
</evidence>
<sequence length="324" mass="32101">MGGRVVVVGSANVDVVVEVPHHPRDGETVLGGDVRRTPGGKGANQAVAATRGGGAETTFVGAVGRDESAELLLSSLERAAVRTDLVDRVDAATGTALITVAPDGGNAIAVAPGANSHVRVDAARSARIAEADVVLLQLEIPVDVVRSAAAAKRPDGRVVLNAAPSRRLPAGVWSLVDILVVNETEAADLAGGLPGPTTTGTGLDDTTVDPAALVEALLDRVPAVVVTLGAEGSLVAERGKRPLAIPALPVRAVDTTGAGDTYCGVLAAALSRGASLDDAARLATAAGALAVTCPGAQDAIPTAADVAALAAGSTTATGRTNRHP</sequence>
<dbReference type="RefSeq" id="WP_123816184.1">
    <property type="nucleotide sequence ID" value="NZ_RKQZ01000001.1"/>
</dbReference>
<keyword evidence="12" id="KW-1185">Reference proteome</keyword>
<comment type="cofactor">
    <cofactor evidence="9">
        <name>Mg(2+)</name>
        <dbReference type="ChEBI" id="CHEBI:18420"/>
    </cofactor>
    <text evidence="9">Requires a divalent cation, most likely magnesium in vivo, as an electrophilic catalyst to aid phosphoryl group transfer. It is the chelate of the metal and the nucleotide that is the actual substrate.</text>
</comment>
<dbReference type="Pfam" id="PF00294">
    <property type="entry name" value="PfkB"/>
    <property type="match status" value="1"/>
</dbReference>
<dbReference type="Gene3D" id="3.40.1190.20">
    <property type="match status" value="1"/>
</dbReference>
<dbReference type="EMBL" id="RKQZ01000001">
    <property type="protein sequence ID" value="RPF23399.1"/>
    <property type="molecule type" value="Genomic_DNA"/>
</dbReference>
<proteinExistence type="inferred from homology"/>
<comment type="activity regulation">
    <text evidence="9">Activated by a monovalent cation that binds near, but not in, the active site. The most likely occupant of the site in vivo is potassium. Ion binding induces a conformational change that may alter substrate affinity.</text>
</comment>
<feature type="binding site" evidence="9">
    <location>
        <begin position="40"/>
        <end position="44"/>
    </location>
    <ligand>
        <name>substrate</name>
    </ligand>
</feature>
<reference evidence="11 12" key="1">
    <citation type="submission" date="2018-11" db="EMBL/GenBank/DDBJ databases">
        <title>Sequencing the genomes of 1000 actinobacteria strains.</title>
        <authorList>
            <person name="Klenk H.-P."/>
        </authorList>
    </citation>
    <scope>NUCLEOTIDE SEQUENCE [LARGE SCALE GENOMIC DNA]</scope>
    <source>
        <strain evidence="11 12">DSM 15700</strain>
    </source>
</reference>
<keyword evidence="7 9" id="KW-0630">Potassium</keyword>
<evidence type="ECO:0000256" key="2">
    <source>
        <dbReference type="ARBA" id="ARBA00022723"/>
    </source>
</evidence>
<dbReference type="InterPro" id="IPR029056">
    <property type="entry name" value="Ribokinase-like"/>
</dbReference>
<dbReference type="HAMAP" id="MF_01987">
    <property type="entry name" value="Ribokinase"/>
    <property type="match status" value="1"/>
</dbReference>
<comment type="subunit">
    <text evidence="9">Homodimer.</text>
</comment>
<dbReference type="CDD" id="cd01174">
    <property type="entry name" value="ribokinase"/>
    <property type="match status" value="1"/>
</dbReference>
<feature type="domain" description="Carbohydrate kinase PfkB" evidence="10">
    <location>
        <begin position="4"/>
        <end position="302"/>
    </location>
</feature>
<dbReference type="PANTHER" id="PTHR10584:SF166">
    <property type="entry name" value="RIBOKINASE"/>
    <property type="match status" value="1"/>
</dbReference>
<dbReference type="UniPathway" id="UPA00916">
    <property type="reaction ID" value="UER00889"/>
</dbReference>
<keyword evidence="1 9" id="KW-0808">Transferase</keyword>
<dbReference type="GO" id="GO:0005524">
    <property type="term" value="F:ATP binding"/>
    <property type="evidence" value="ECO:0007669"/>
    <property type="project" value="UniProtKB-UniRule"/>
</dbReference>
<dbReference type="GO" id="GO:0005829">
    <property type="term" value="C:cytosol"/>
    <property type="evidence" value="ECO:0007669"/>
    <property type="project" value="TreeGrafter"/>
</dbReference>
<keyword evidence="9" id="KW-0963">Cytoplasm</keyword>
<comment type="caution">
    <text evidence="9">Lacks conserved residue(s) required for the propagation of feature annotation.</text>
</comment>
<feature type="binding site" evidence="9">
    <location>
        <position position="182"/>
    </location>
    <ligand>
        <name>ATP</name>
        <dbReference type="ChEBI" id="CHEBI:30616"/>
    </ligand>
</feature>